<dbReference type="InterPro" id="IPR025436">
    <property type="entry name" value="DUF4179"/>
</dbReference>
<feature type="transmembrane region" description="Helical" evidence="1">
    <location>
        <begin position="35"/>
        <end position="57"/>
    </location>
</feature>
<evidence type="ECO:0000256" key="1">
    <source>
        <dbReference type="SAM" id="Phobius"/>
    </source>
</evidence>
<dbReference type="Pfam" id="PF13786">
    <property type="entry name" value="DUF4179"/>
    <property type="match status" value="1"/>
</dbReference>
<keyword evidence="1" id="KW-0472">Membrane</keyword>
<keyword evidence="4" id="KW-1185">Reference proteome</keyword>
<feature type="domain" description="DUF4179" evidence="2">
    <location>
        <begin position="30"/>
        <end position="117"/>
    </location>
</feature>
<organism evidence="3 4">
    <name type="scientific">Romboutsia lituseburensis DSM 797</name>
    <dbReference type="NCBI Taxonomy" id="1121325"/>
    <lineage>
        <taxon>Bacteria</taxon>
        <taxon>Bacillati</taxon>
        <taxon>Bacillota</taxon>
        <taxon>Clostridia</taxon>
        <taxon>Peptostreptococcales</taxon>
        <taxon>Peptostreptococcaceae</taxon>
        <taxon>Romboutsia</taxon>
    </lineage>
</organism>
<dbReference type="Gene3D" id="2.60.40.1630">
    <property type="entry name" value="bacillus anthracis domain"/>
    <property type="match status" value="1"/>
</dbReference>
<dbReference type="RefSeq" id="WP_170139075.1">
    <property type="nucleotide sequence ID" value="NZ_FNGW01000001.1"/>
</dbReference>
<keyword evidence="1" id="KW-1133">Transmembrane helix</keyword>
<evidence type="ECO:0000313" key="4">
    <source>
        <dbReference type="Proteomes" id="UP000199068"/>
    </source>
</evidence>
<proteinExistence type="predicted"/>
<dbReference type="EMBL" id="FNGW01000001">
    <property type="protein sequence ID" value="SDL33282.1"/>
    <property type="molecule type" value="Genomic_DNA"/>
</dbReference>
<dbReference type="AlphaFoldDB" id="A0A1G9J7J5"/>
<dbReference type="Proteomes" id="UP000199068">
    <property type="component" value="Unassembled WGS sequence"/>
</dbReference>
<accession>A0A1G9J7J5</accession>
<keyword evidence="1" id="KW-0812">Transmembrane</keyword>
<reference evidence="3 4" key="1">
    <citation type="submission" date="2016-10" db="EMBL/GenBank/DDBJ databases">
        <authorList>
            <person name="de Groot N.N."/>
        </authorList>
    </citation>
    <scope>NUCLEOTIDE SEQUENCE [LARGE SCALE GENOMIC DNA]</scope>
    <source>
        <strain evidence="3 4">DSM 797</strain>
    </source>
</reference>
<gene>
    <name evidence="3" type="ORF">SAMN04515677_101534</name>
</gene>
<evidence type="ECO:0000313" key="3">
    <source>
        <dbReference type="EMBL" id="SDL33282.1"/>
    </source>
</evidence>
<evidence type="ECO:0000259" key="2">
    <source>
        <dbReference type="Pfam" id="PF13786"/>
    </source>
</evidence>
<name>A0A1G9J7J5_9FIRM</name>
<sequence>MNKFDDIKLPKNIKEETRRTIKKANHLKFKKKNKLLRFIALIILSIGVCACELNYSLAERATNLHKFIQDITLNSKDSCLNYGQGVSLKETVGNISITIDKISYDGHKIYFTYTIKSNDKLLHQTNNVFYKHNLQLESNLLIKNGTTTDKYQYFIFKRFCNSH</sequence>
<protein>
    <recommendedName>
        <fullName evidence="2">DUF4179 domain-containing protein</fullName>
    </recommendedName>
</protein>